<organism evidence="6 7">
    <name type="scientific">Lysobacter firmicutimachus</name>
    <dbReference type="NCBI Taxonomy" id="1792846"/>
    <lineage>
        <taxon>Bacteria</taxon>
        <taxon>Pseudomonadati</taxon>
        <taxon>Pseudomonadota</taxon>
        <taxon>Gammaproteobacteria</taxon>
        <taxon>Lysobacterales</taxon>
        <taxon>Lysobacteraceae</taxon>
        <taxon>Lysobacter</taxon>
    </lineage>
</organism>
<feature type="transmembrane region" description="Helical" evidence="4">
    <location>
        <begin position="238"/>
        <end position="255"/>
    </location>
</feature>
<feature type="domain" description="Major facilitator superfamily (MFS) profile" evidence="5">
    <location>
        <begin position="1"/>
        <end position="378"/>
    </location>
</feature>
<keyword evidence="3 4" id="KW-0472">Membrane</keyword>
<feature type="transmembrane region" description="Helical" evidence="4">
    <location>
        <begin position="26"/>
        <end position="48"/>
    </location>
</feature>
<evidence type="ECO:0000313" key="6">
    <source>
        <dbReference type="EMBL" id="MEI2455258.1"/>
    </source>
</evidence>
<evidence type="ECO:0000256" key="3">
    <source>
        <dbReference type="ARBA" id="ARBA00023136"/>
    </source>
</evidence>
<dbReference type="SUPFAM" id="SSF103473">
    <property type="entry name" value="MFS general substrate transporter"/>
    <property type="match status" value="1"/>
</dbReference>
<dbReference type="InterPro" id="IPR020846">
    <property type="entry name" value="MFS_dom"/>
</dbReference>
<feature type="transmembrane region" description="Helical" evidence="4">
    <location>
        <begin position="124"/>
        <end position="145"/>
    </location>
</feature>
<keyword evidence="1 4" id="KW-0812">Transmembrane</keyword>
<dbReference type="PANTHER" id="PTHR43129:SF1">
    <property type="entry name" value="FOSMIDOMYCIN RESISTANCE PROTEIN"/>
    <property type="match status" value="1"/>
</dbReference>
<feature type="transmembrane region" description="Helical" evidence="4">
    <location>
        <begin position="289"/>
        <end position="312"/>
    </location>
</feature>
<dbReference type="CDD" id="cd17478">
    <property type="entry name" value="MFS_FsR"/>
    <property type="match status" value="1"/>
</dbReference>
<accession>A0ABU8D4M7</accession>
<protein>
    <submittedName>
        <fullName evidence="6">MFS transporter</fullName>
    </submittedName>
</protein>
<feature type="transmembrane region" description="Helical" evidence="4">
    <location>
        <begin position="267"/>
        <end position="283"/>
    </location>
</feature>
<name>A0ABU8D4M7_9GAMM</name>
<gene>
    <name evidence="6" type="ORF">V2J18_11275</name>
</gene>
<sequence length="380" mass="40545">MLSVCHLLNDMIQSLLPAIYPLLKDAFALDFGQIGLITLTFQVTASLLQPLVGIYTDKRPMPYSLAIGMGFTLVGLLLLSRASSFPMLLLAAALVGSGSSVFHPESSRVARMASGGRHGLAQSLFQVGGNVGSALGPLLAAYVVMPHGQGSVGWFALAALTAIAILSRIGGWYRAQIPAQRQQRKRAGTAPPLPRRTVAATMAVLGVLIFSKYFYMASLSSYYTFYLMEKFHLGARDAQLHLFVFLGAVAAGTLLGGPIGDRVGRRYVIWFSILGVLPFTLMLPHADLFWTTALTVVIGLVLSSAFSAILVYAQELVPGRTGVIAGLFFGFAFGMGGLGAAALGQLADRIGIEAVYGLCAYLPAIGLLAWFLPKLERRED</sequence>
<feature type="transmembrane region" description="Helical" evidence="4">
    <location>
        <begin position="350"/>
        <end position="372"/>
    </location>
</feature>
<evidence type="ECO:0000256" key="2">
    <source>
        <dbReference type="ARBA" id="ARBA00022989"/>
    </source>
</evidence>
<dbReference type="EMBL" id="JBANDL010000002">
    <property type="protein sequence ID" value="MEI2455258.1"/>
    <property type="molecule type" value="Genomic_DNA"/>
</dbReference>
<dbReference type="Proteomes" id="UP001387215">
    <property type="component" value="Unassembled WGS sequence"/>
</dbReference>
<keyword evidence="7" id="KW-1185">Reference proteome</keyword>
<evidence type="ECO:0000259" key="5">
    <source>
        <dbReference type="PROSITE" id="PS50850"/>
    </source>
</evidence>
<evidence type="ECO:0000313" key="7">
    <source>
        <dbReference type="Proteomes" id="UP001387215"/>
    </source>
</evidence>
<proteinExistence type="predicted"/>
<feature type="transmembrane region" description="Helical" evidence="4">
    <location>
        <begin position="60"/>
        <end position="79"/>
    </location>
</feature>
<dbReference type="PROSITE" id="PS50850">
    <property type="entry name" value="MFS"/>
    <property type="match status" value="1"/>
</dbReference>
<evidence type="ECO:0000256" key="4">
    <source>
        <dbReference type="SAM" id="Phobius"/>
    </source>
</evidence>
<dbReference type="Pfam" id="PF07690">
    <property type="entry name" value="MFS_1"/>
    <property type="match status" value="1"/>
</dbReference>
<dbReference type="InterPro" id="IPR011701">
    <property type="entry name" value="MFS"/>
</dbReference>
<feature type="transmembrane region" description="Helical" evidence="4">
    <location>
        <begin position="196"/>
        <end position="218"/>
    </location>
</feature>
<keyword evidence="2 4" id="KW-1133">Transmembrane helix</keyword>
<comment type="caution">
    <text evidence="6">The sequence shown here is derived from an EMBL/GenBank/DDBJ whole genome shotgun (WGS) entry which is preliminary data.</text>
</comment>
<reference evidence="6 7" key="1">
    <citation type="submission" date="2024-02" db="EMBL/GenBank/DDBJ databases">
        <title>Lysobacter Genome Sequencing and Mining.</title>
        <authorList>
            <person name="Bierman J."/>
            <person name="Walker M.C."/>
        </authorList>
    </citation>
    <scope>NUCLEOTIDE SEQUENCE [LARGE SCALE GENOMIC DNA]</scope>
    <source>
        <strain evidence="6 7">PB6250</strain>
    </source>
</reference>
<feature type="transmembrane region" description="Helical" evidence="4">
    <location>
        <begin position="324"/>
        <end position="344"/>
    </location>
</feature>
<dbReference type="PANTHER" id="PTHR43129">
    <property type="entry name" value="FOSMIDOMYCIN RESISTANCE PROTEIN"/>
    <property type="match status" value="1"/>
</dbReference>
<feature type="transmembrane region" description="Helical" evidence="4">
    <location>
        <begin position="85"/>
        <end position="103"/>
    </location>
</feature>
<evidence type="ECO:0000256" key="1">
    <source>
        <dbReference type="ARBA" id="ARBA00022692"/>
    </source>
</evidence>
<feature type="transmembrane region" description="Helical" evidence="4">
    <location>
        <begin position="151"/>
        <end position="175"/>
    </location>
</feature>
<dbReference type="Gene3D" id="1.20.1250.20">
    <property type="entry name" value="MFS general substrate transporter like domains"/>
    <property type="match status" value="2"/>
</dbReference>
<dbReference type="InterPro" id="IPR036259">
    <property type="entry name" value="MFS_trans_sf"/>
</dbReference>